<proteinExistence type="predicted"/>
<dbReference type="GO" id="GO:0035556">
    <property type="term" value="P:intracellular signal transduction"/>
    <property type="evidence" value="ECO:0007669"/>
    <property type="project" value="InterPro"/>
</dbReference>
<evidence type="ECO:0000256" key="12">
    <source>
        <dbReference type="ARBA" id="ARBA00023242"/>
    </source>
</evidence>
<accession>A0A9F5IP54</accession>
<dbReference type="Pfam" id="PF00388">
    <property type="entry name" value="PI-PLC-X"/>
    <property type="match status" value="1"/>
</dbReference>
<dbReference type="PANTHER" id="PTHR10336:SF29">
    <property type="entry name" value="1-PHOSPHATIDYLINOSITOL 4,5-BISPHOSPHATE PHOSPHODIESTERASE ZETA-1"/>
    <property type="match status" value="1"/>
</dbReference>
<dbReference type="GO" id="GO:0060470">
    <property type="term" value="P:positive regulation of cytosolic calcium ion concentration involved in egg activation"/>
    <property type="evidence" value="ECO:0007669"/>
    <property type="project" value="TreeGrafter"/>
</dbReference>
<evidence type="ECO:0000256" key="16">
    <source>
        <dbReference type="SAM" id="MobiDB-lite"/>
    </source>
</evidence>
<evidence type="ECO:0000256" key="1">
    <source>
        <dbReference type="ARBA" id="ARBA00001913"/>
    </source>
</evidence>
<dbReference type="SUPFAM" id="SSF51695">
    <property type="entry name" value="PLC-like phosphodiesterases"/>
    <property type="match status" value="1"/>
</dbReference>
<evidence type="ECO:0000256" key="8">
    <source>
        <dbReference type="ARBA" id="ARBA00022837"/>
    </source>
</evidence>
<dbReference type="SUPFAM" id="SSF47473">
    <property type="entry name" value="EF-hand"/>
    <property type="match status" value="1"/>
</dbReference>
<dbReference type="Gene3D" id="2.60.40.150">
    <property type="entry name" value="C2 domain"/>
    <property type="match status" value="1"/>
</dbReference>
<dbReference type="InterPro" id="IPR035892">
    <property type="entry name" value="C2_domain_sf"/>
</dbReference>
<keyword evidence="9 15" id="KW-0442">Lipid degradation</keyword>
<dbReference type="FunFam" id="1.10.238.10:FF:000005">
    <property type="entry name" value="Phosphoinositide phospholipase C"/>
    <property type="match status" value="1"/>
</dbReference>
<evidence type="ECO:0000256" key="15">
    <source>
        <dbReference type="RuleBase" id="RU361133"/>
    </source>
</evidence>
<evidence type="ECO:0000259" key="18">
    <source>
        <dbReference type="PROSITE" id="PS50008"/>
    </source>
</evidence>
<evidence type="ECO:0000313" key="19">
    <source>
        <dbReference type="Proteomes" id="UP000695026"/>
    </source>
</evidence>
<dbReference type="RefSeq" id="XP_025025020.1">
    <property type="nucleotide sequence ID" value="XM_025169252.1"/>
</dbReference>
<comment type="cofactor">
    <cofactor evidence="1">
        <name>Ca(2+)</name>
        <dbReference type="ChEBI" id="CHEBI:29108"/>
    </cofactor>
</comment>
<evidence type="ECO:0000256" key="4">
    <source>
        <dbReference type="ARBA" id="ARBA00004556"/>
    </source>
</evidence>
<dbReference type="AlphaFoldDB" id="A0A9F5IP54"/>
<feature type="region of interest" description="Disordered" evidence="16">
    <location>
        <begin position="385"/>
        <end position="409"/>
    </location>
</feature>
<organism evidence="19 20">
    <name type="scientific">Python bivittatus</name>
    <name type="common">Burmese python</name>
    <name type="synonym">Python molurus bivittatus</name>
    <dbReference type="NCBI Taxonomy" id="176946"/>
    <lineage>
        <taxon>Eukaryota</taxon>
        <taxon>Metazoa</taxon>
        <taxon>Chordata</taxon>
        <taxon>Craniata</taxon>
        <taxon>Vertebrata</taxon>
        <taxon>Euteleostomi</taxon>
        <taxon>Lepidosauria</taxon>
        <taxon>Squamata</taxon>
        <taxon>Bifurcata</taxon>
        <taxon>Unidentata</taxon>
        <taxon>Episquamata</taxon>
        <taxon>Toxicofera</taxon>
        <taxon>Serpentes</taxon>
        <taxon>Henophidia</taxon>
        <taxon>Pythonidae</taxon>
        <taxon>Python</taxon>
    </lineage>
</organism>
<comment type="function">
    <text evidence="2">The production of the second messenger molecules diacylglycerol (DAG) and inositol 1,4,5-trisphosphate (IP3) is mediated by activated phosphatidylinositol-specific phospholipase C enzymes. In vitro, hydrolyzes PtdIns(4,5)P2 in a Ca(2+)-dependent manner. Triggers intracellular Ca(2+) oscillations in oocytes solely during M phase and is involved in inducing oocyte activation and initiating embryonic development up to the blastocyst stage. Is therefore a strong candidate for the egg-activating soluble sperm factor that is transferred from the sperm into the egg cytoplasm following gamete membrane fusion. May exert an inhibitory effect on phospholipase-C-coupled processes that depend on calcium ions and protein kinase C, including CFTR trafficking and function.</text>
</comment>
<dbReference type="PROSITE" id="PS50008">
    <property type="entry name" value="PIPLC_Y_DOMAIN"/>
    <property type="match status" value="1"/>
</dbReference>
<dbReference type="CDD" id="cd00275">
    <property type="entry name" value="C2_PLC_like"/>
    <property type="match status" value="1"/>
</dbReference>
<dbReference type="GeneID" id="103064700"/>
<dbReference type="GO" id="GO:0048471">
    <property type="term" value="C:perinuclear region of cytoplasm"/>
    <property type="evidence" value="ECO:0007669"/>
    <property type="project" value="UniProtKB-SubCell"/>
</dbReference>
<keyword evidence="6" id="KW-0963">Cytoplasm</keyword>
<keyword evidence="8" id="KW-0106">Calcium</keyword>
<dbReference type="SUPFAM" id="SSF49562">
    <property type="entry name" value="C2 domain (Calcium/lipid-binding domain, CaLB)"/>
    <property type="match status" value="1"/>
</dbReference>
<dbReference type="Gene3D" id="1.10.238.10">
    <property type="entry name" value="EF-hand"/>
    <property type="match status" value="1"/>
</dbReference>
<protein>
    <recommendedName>
        <fullName evidence="15">Phosphoinositide phospholipase C</fullName>
        <ecNumber evidence="15">3.1.4.11</ecNumber>
    </recommendedName>
</protein>
<dbReference type="InterPro" id="IPR001711">
    <property type="entry name" value="PLipase_C_Pinositol-sp_Y"/>
</dbReference>
<reference evidence="20" key="1">
    <citation type="submission" date="2025-08" db="UniProtKB">
        <authorList>
            <consortium name="RefSeq"/>
        </authorList>
    </citation>
    <scope>IDENTIFICATION</scope>
    <source>
        <tissue evidence="20">Liver</tissue>
    </source>
</reference>
<evidence type="ECO:0000256" key="6">
    <source>
        <dbReference type="ARBA" id="ARBA00022490"/>
    </source>
</evidence>
<dbReference type="GO" id="GO:0004435">
    <property type="term" value="F:phosphatidylinositol-4,5-bisphosphate phospholipase C activity"/>
    <property type="evidence" value="ECO:0007669"/>
    <property type="project" value="UniProtKB-EC"/>
</dbReference>
<dbReference type="PROSITE" id="PS50004">
    <property type="entry name" value="C2"/>
    <property type="match status" value="1"/>
</dbReference>
<dbReference type="InterPro" id="IPR011992">
    <property type="entry name" value="EF-hand-dom_pair"/>
</dbReference>
<keyword evidence="7 15" id="KW-0378">Hydrolase</keyword>
<evidence type="ECO:0000256" key="11">
    <source>
        <dbReference type="ARBA" id="ARBA00023224"/>
    </source>
</evidence>
<dbReference type="PRINTS" id="PR00390">
    <property type="entry name" value="PHPHLIPASEC"/>
</dbReference>
<dbReference type="InterPro" id="IPR015359">
    <property type="entry name" value="PLC_EF-hand-like"/>
</dbReference>
<dbReference type="InterPro" id="IPR000909">
    <property type="entry name" value="PLipase_C_PInositol-sp_X_dom"/>
</dbReference>
<keyword evidence="11" id="KW-0807">Transducer</keyword>
<feature type="domain" description="PI-PLC Y-box" evidence="18">
    <location>
        <begin position="447"/>
        <end position="563"/>
    </location>
</feature>
<dbReference type="InterPro" id="IPR001192">
    <property type="entry name" value="PI-PLC_fam"/>
</dbReference>
<dbReference type="Pfam" id="PF09279">
    <property type="entry name" value="EF-hand_like"/>
    <property type="match status" value="1"/>
</dbReference>
<dbReference type="Proteomes" id="UP000695026">
    <property type="component" value="Unplaced"/>
</dbReference>
<name>A0A9F5IP54_PYTBI</name>
<dbReference type="GO" id="GO:0016042">
    <property type="term" value="P:lipid catabolic process"/>
    <property type="evidence" value="ECO:0007669"/>
    <property type="project" value="UniProtKB-KW"/>
</dbReference>
<feature type="compositionally biased region" description="Acidic residues" evidence="16">
    <location>
        <begin position="395"/>
        <end position="408"/>
    </location>
</feature>
<evidence type="ECO:0000256" key="2">
    <source>
        <dbReference type="ARBA" id="ARBA00003992"/>
    </source>
</evidence>
<evidence type="ECO:0000259" key="17">
    <source>
        <dbReference type="PROSITE" id="PS50004"/>
    </source>
</evidence>
<feature type="compositionally biased region" description="Basic and acidic residues" evidence="16">
    <location>
        <begin position="385"/>
        <end position="394"/>
    </location>
</feature>
<sequence>MSVCKTTTTHIYEGIQRPREIIRATSFTFKEALDIHCVLRSSFDCVSFTGDGILEEARPICDHAEVTNYEQTRHFPFTWFLSIIHDRFRKGKINLETTLELLNKFDIPFDYVHVKYIFKASDSLKAGTITIEDFRRIYRAIAHRGEIHELFVIHSLNHRILSLSNLVAFLRNEQFQANADETIASQLVAKFEPIEEAKRKREMTFEGFIRYVTSEDCTIFKSEHRTVYQDMSRPLCEYFISSSHNTYLISDQLIGPSHLWGYASALMKGCRCLEIDCWDGPNNDPVVYHGYTLTSKISFNSVIQVIDKYAFLVSDYPLILSLENHCSPKQQEVMVDYLRSILGDKLVTFTIDETMPTELPSPEALKFKIMIKNKKIGTLEETLGRKGLDSHGQTEEFEEEETSDDDIDNELKCPKQSLVKKRRARWKSSAPPRKKQKMKKIKIALALSELVIYTKSRKFISFEDSRENQLFYENNSVGEAKARKLAKLIANEFVQHTVRFITRIYPRGIRTNSSNYNPQEFWNVGCQMVALNFQTSGGQMDLQIGKFLDNGGCGYILKPEFLRNRDTQFTPHNISADHQPVTLTIKLISGHQLPPSNLSRTNKADPLVVIEIYGIPEDQAKQQSCVVKGNALCPRWNQTFTFDVRVPELALVRFVVEDQLSLTSNDFLGQYTLPLLSINKGYRQVPLFSKLGVNLRPASLFVHVWYSRNNIC</sequence>
<dbReference type="KEGG" id="pbi:103064700"/>
<dbReference type="SMART" id="SM00239">
    <property type="entry name" value="C2"/>
    <property type="match status" value="1"/>
</dbReference>
<dbReference type="SMART" id="SM00149">
    <property type="entry name" value="PLCYc"/>
    <property type="match status" value="1"/>
</dbReference>
<dbReference type="Gene3D" id="3.20.20.190">
    <property type="entry name" value="Phosphatidylinositol (PI) phosphodiesterase"/>
    <property type="match status" value="1"/>
</dbReference>
<evidence type="ECO:0000256" key="7">
    <source>
        <dbReference type="ARBA" id="ARBA00022801"/>
    </source>
</evidence>
<keyword evidence="19" id="KW-1185">Reference proteome</keyword>
<evidence type="ECO:0000256" key="10">
    <source>
        <dbReference type="ARBA" id="ARBA00023098"/>
    </source>
</evidence>
<dbReference type="InterPro" id="IPR000008">
    <property type="entry name" value="C2_dom"/>
</dbReference>
<dbReference type="PANTHER" id="PTHR10336">
    <property type="entry name" value="PHOSPHOINOSITIDE-SPECIFIC PHOSPHOLIPASE C FAMILY PROTEIN"/>
    <property type="match status" value="1"/>
</dbReference>
<feature type="domain" description="C2" evidence="17">
    <location>
        <begin position="563"/>
        <end position="689"/>
    </location>
</feature>
<keyword evidence="13" id="KW-0278">Fertilization</keyword>
<dbReference type="Pfam" id="PF00387">
    <property type="entry name" value="PI-PLC-Y"/>
    <property type="match status" value="1"/>
</dbReference>
<comment type="catalytic activity">
    <reaction evidence="14">
        <text>a 1,2-diacyl-sn-glycero-3-phospho-(1D-myo-inositol-4,5-bisphosphate) + H2O = 1D-myo-inositol 1,4,5-trisphosphate + a 1,2-diacyl-sn-glycerol + H(+)</text>
        <dbReference type="Rhea" id="RHEA:33179"/>
        <dbReference type="ChEBI" id="CHEBI:15377"/>
        <dbReference type="ChEBI" id="CHEBI:15378"/>
        <dbReference type="ChEBI" id="CHEBI:17815"/>
        <dbReference type="ChEBI" id="CHEBI:58456"/>
        <dbReference type="ChEBI" id="CHEBI:203600"/>
        <dbReference type="EC" id="3.1.4.11"/>
    </reaction>
    <physiologicalReaction direction="left-to-right" evidence="14">
        <dbReference type="Rhea" id="RHEA:33180"/>
    </physiologicalReaction>
</comment>
<gene>
    <name evidence="20" type="primary">LOC103064700</name>
</gene>
<dbReference type="GO" id="GO:0005634">
    <property type="term" value="C:nucleus"/>
    <property type="evidence" value="ECO:0007669"/>
    <property type="project" value="UniProtKB-SubCell"/>
</dbReference>
<keyword evidence="12" id="KW-0539">Nucleus</keyword>
<evidence type="ECO:0000256" key="5">
    <source>
        <dbReference type="ARBA" id="ARBA00022473"/>
    </source>
</evidence>
<evidence type="ECO:0000256" key="14">
    <source>
        <dbReference type="ARBA" id="ARBA00023674"/>
    </source>
</evidence>
<dbReference type="InterPro" id="IPR017946">
    <property type="entry name" value="PLC-like_Pdiesterase_TIM-brl"/>
</dbReference>
<keyword evidence="10 15" id="KW-0443">Lipid metabolism</keyword>
<evidence type="ECO:0000256" key="9">
    <source>
        <dbReference type="ARBA" id="ARBA00022963"/>
    </source>
</evidence>
<dbReference type="EC" id="3.1.4.11" evidence="15"/>
<dbReference type="SMART" id="SM00148">
    <property type="entry name" value="PLCXc"/>
    <property type="match status" value="1"/>
</dbReference>
<dbReference type="OrthoDB" id="269822at2759"/>
<dbReference type="Pfam" id="PF00168">
    <property type="entry name" value="C2"/>
    <property type="match status" value="1"/>
</dbReference>
<evidence type="ECO:0000256" key="13">
    <source>
        <dbReference type="ARBA" id="ARBA00023279"/>
    </source>
</evidence>
<dbReference type="PROSITE" id="PS50007">
    <property type="entry name" value="PIPLC_X_DOMAIN"/>
    <property type="match status" value="1"/>
</dbReference>
<keyword evidence="5" id="KW-0217">Developmental protein</keyword>
<dbReference type="OMA" id="DAWDNDE"/>
<dbReference type="FunFam" id="3.20.20.190:FF:000039">
    <property type="entry name" value="Phosphoinositide phospholipase C"/>
    <property type="match status" value="1"/>
</dbReference>
<evidence type="ECO:0000256" key="3">
    <source>
        <dbReference type="ARBA" id="ARBA00004123"/>
    </source>
</evidence>
<comment type="subcellular location">
    <subcellularLocation>
        <location evidence="4">Cytoplasm</location>
        <location evidence="4">Perinuclear region</location>
    </subcellularLocation>
    <subcellularLocation>
        <location evidence="3">Nucleus</location>
    </subcellularLocation>
</comment>
<evidence type="ECO:0000313" key="20">
    <source>
        <dbReference type="RefSeq" id="XP_025025020.1"/>
    </source>
</evidence>